<gene>
    <name evidence="2" type="ORF">K435DRAFT_872453</name>
</gene>
<feature type="compositionally biased region" description="Polar residues" evidence="1">
    <location>
        <begin position="59"/>
        <end position="68"/>
    </location>
</feature>
<dbReference type="Proteomes" id="UP000297245">
    <property type="component" value="Unassembled WGS sequence"/>
</dbReference>
<evidence type="ECO:0000313" key="2">
    <source>
        <dbReference type="EMBL" id="THU82275.1"/>
    </source>
</evidence>
<reference evidence="2 3" key="1">
    <citation type="journal article" date="2019" name="Nat. Ecol. Evol.">
        <title>Megaphylogeny resolves global patterns of mushroom evolution.</title>
        <authorList>
            <person name="Varga T."/>
            <person name="Krizsan K."/>
            <person name="Foldi C."/>
            <person name="Dima B."/>
            <person name="Sanchez-Garcia M."/>
            <person name="Sanchez-Ramirez S."/>
            <person name="Szollosi G.J."/>
            <person name="Szarkandi J.G."/>
            <person name="Papp V."/>
            <person name="Albert L."/>
            <person name="Andreopoulos W."/>
            <person name="Angelini C."/>
            <person name="Antonin V."/>
            <person name="Barry K.W."/>
            <person name="Bougher N.L."/>
            <person name="Buchanan P."/>
            <person name="Buyck B."/>
            <person name="Bense V."/>
            <person name="Catcheside P."/>
            <person name="Chovatia M."/>
            <person name="Cooper J."/>
            <person name="Damon W."/>
            <person name="Desjardin D."/>
            <person name="Finy P."/>
            <person name="Geml J."/>
            <person name="Haridas S."/>
            <person name="Hughes K."/>
            <person name="Justo A."/>
            <person name="Karasinski D."/>
            <person name="Kautmanova I."/>
            <person name="Kiss B."/>
            <person name="Kocsube S."/>
            <person name="Kotiranta H."/>
            <person name="LaButti K.M."/>
            <person name="Lechner B.E."/>
            <person name="Liimatainen K."/>
            <person name="Lipzen A."/>
            <person name="Lukacs Z."/>
            <person name="Mihaltcheva S."/>
            <person name="Morgado L.N."/>
            <person name="Niskanen T."/>
            <person name="Noordeloos M.E."/>
            <person name="Ohm R.A."/>
            <person name="Ortiz-Santana B."/>
            <person name="Ovrebo C."/>
            <person name="Racz N."/>
            <person name="Riley R."/>
            <person name="Savchenko A."/>
            <person name="Shiryaev A."/>
            <person name="Soop K."/>
            <person name="Spirin V."/>
            <person name="Szebenyi C."/>
            <person name="Tomsovsky M."/>
            <person name="Tulloss R.E."/>
            <person name="Uehling J."/>
            <person name="Grigoriev I.V."/>
            <person name="Vagvolgyi C."/>
            <person name="Papp T."/>
            <person name="Martin F.M."/>
            <person name="Miettinen O."/>
            <person name="Hibbett D.S."/>
            <person name="Nagy L.G."/>
        </authorList>
    </citation>
    <scope>NUCLEOTIDE SEQUENCE [LARGE SCALE GENOMIC DNA]</scope>
    <source>
        <strain evidence="2 3">CBS 962.96</strain>
    </source>
</reference>
<protein>
    <submittedName>
        <fullName evidence="2">Uncharacterized protein</fullName>
    </submittedName>
</protein>
<dbReference type="EMBL" id="ML179743">
    <property type="protein sequence ID" value="THU82275.1"/>
    <property type="molecule type" value="Genomic_DNA"/>
</dbReference>
<sequence>MPAAGEPGVDEDINQDTGTEQRVEEDDGGDGGQTAVTGILRTASSGGDEGPKGSKDEGNQTTNDQSQIEVGRTDRGEKCLDTSDSSEDRSKEGVTHAGSSRGETASGADIAS</sequence>
<dbReference type="AlphaFoldDB" id="A0A4V4HC84"/>
<evidence type="ECO:0000313" key="3">
    <source>
        <dbReference type="Proteomes" id="UP000297245"/>
    </source>
</evidence>
<evidence type="ECO:0000256" key="1">
    <source>
        <dbReference type="SAM" id="MobiDB-lite"/>
    </source>
</evidence>
<proteinExistence type="predicted"/>
<feature type="compositionally biased region" description="Basic and acidic residues" evidence="1">
    <location>
        <begin position="49"/>
        <end position="58"/>
    </location>
</feature>
<organism evidence="2 3">
    <name type="scientific">Dendrothele bispora (strain CBS 962.96)</name>
    <dbReference type="NCBI Taxonomy" id="1314807"/>
    <lineage>
        <taxon>Eukaryota</taxon>
        <taxon>Fungi</taxon>
        <taxon>Dikarya</taxon>
        <taxon>Basidiomycota</taxon>
        <taxon>Agaricomycotina</taxon>
        <taxon>Agaricomycetes</taxon>
        <taxon>Agaricomycetidae</taxon>
        <taxon>Agaricales</taxon>
        <taxon>Agaricales incertae sedis</taxon>
        <taxon>Dendrothele</taxon>
    </lineage>
</organism>
<accession>A0A4V4HC84</accession>
<feature type="compositionally biased region" description="Basic and acidic residues" evidence="1">
    <location>
        <begin position="71"/>
        <end position="94"/>
    </location>
</feature>
<name>A0A4V4HC84_DENBC</name>
<feature type="region of interest" description="Disordered" evidence="1">
    <location>
        <begin position="1"/>
        <end position="112"/>
    </location>
</feature>
<keyword evidence="3" id="KW-1185">Reference proteome</keyword>